<reference evidence="3" key="1">
    <citation type="journal article" date="2012" name="Science">
        <title>The Paleozoic origin of enzymatic lignin decomposition reconstructed from 31 fungal genomes.</title>
        <authorList>
            <person name="Floudas D."/>
            <person name="Binder M."/>
            <person name="Riley R."/>
            <person name="Barry K."/>
            <person name="Blanchette R.A."/>
            <person name="Henrissat B."/>
            <person name="Martinez A.T."/>
            <person name="Otillar R."/>
            <person name="Spatafora J.W."/>
            <person name="Yadav J.S."/>
            <person name="Aerts A."/>
            <person name="Benoit I."/>
            <person name="Boyd A."/>
            <person name="Carlson A."/>
            <person name="Copeland A."/>
            <person name="Coutinho P.M."/>
            <person name="de Vries R.P."/>
            <person name="Ferreira P."/>
            <person name="Findley K."/>
            <person name="Foster B."/>
            <person name="Gaskell J."/>
            <person name="Glotzer D."/>
            <person name="Gorecki P."/>
            <person name="Heitman J."/>
            <person name="Hesse C."/>
            <person name="Hori C."/>
            <person name="Igarashi K."/>
            <person name="Jurgens J.A."/>
            <person name="Kallen N."/>
            <person name="Kersten P."/>
            <person name="Kohler A."/>
            <person name="Kuees U."/>
            <person name="Kumar T.K.A."/>
            <person name="Kuo A."/>
            <person name="LaButti K."/>
            <person name="Larrondo L.F."/>
            <person name="Lindquist E."/>
            <person name="Ling A."/>
            <person name="Lombard V."/>
            <person name="Lucas S."/>
            <person name="Lundell T."/>
            <person name="Martin R."/>
            <person name="McLaughlin D.J."/>
            <person name="Morgenstern I."/>
            <person name="Morin E."/>
            <person name="Murat C."/>
            <person name="Nagy L.G."/>
            <person name="Nolan M."/>
            <person name="Ohm R.A."/>
            <person name="Patyshakuliyeva A."/>
            <person name="Rokas A."/>
            <person name="Ruiz-Duenas F.J."/>
            <person name="Sabat G."/>
            <person name="Salamov A."/>
            <person name="Samejima M."/>
            <person name="Schmutz J."/>
            <person name="Slot J.C."/>
            <person name="St John F."/>
            <person name="Stenlid J."/>
            <person name="Sun H."/>
            <person name="Sun S."/>
            <person name="Syed K."/>
            <person name="Tsang A."/>
            <person name="Wiebenga A."/>
            <person name="Young D."/>
            <person name="Pisabarro A."/>
            <person name="Eastwood D.C."/>
            <person name="Martin F."/>
            <person name="Cullen D."/>
            <person name="Grigoriev I.V."/>
            <person name="Hibbett D.S."/>
        </authorList>
    </citation>
    <scope>NUCLEOTIDE SEQUENCE [LARGE SCALE GENOMIC DNA]</scope>
    <source>
        <strain evidence="3">FP-101664</strain>
    </source>
</reference>
<evidence type="ECO:0000256" key="1">
    <source>
        <dbReference type="SAM" id="MobiDB-lite"/>
    </source>
</evidence>
<feature type="region of interest" description="Disordered" evidence="1">
    <location>
        <begin position="1045"/>
        <end position="1115"/>
    </location>
</feature>
<organism evidence="2 3">
    <name type="scientific">Trametes versicolor (strain FP-101664)</name>
    <name type="common">White-rot fungus</name>
    <name type="synonym">Coriolus versicolor</name>
    <dbReference type="NCBI Taxonomy" id="717944"/>
    <lineage>
        <taxon>Eukaryota</taxon>
        <taxon>Fungi</taxon>
        <taxon>Dikarya</taxon>
        <taxon>Basidiomycota</taxon>
        <taxon>Agaricomycotina</taxon>
        <taxon>Agaricomycetes</taxon>
        <taxon>Polyporales</taxon>
        <taxon>Polyporaceae</taxon>
        <taxon>Trametes</taxon>
    </lineage>
</organism>
<feature type="region of interest" description="Disordered" evidence="1">
    <location>
        <begin position="137"/>
        <end position="170"/>
    </location>
</feature>
<dbReference type="OMA" id="TNKHKHE"/>
<keyword evidence="3" id="KW-1185">Reference proteome</keyword>
<dbReference type="Pfam" id="PF18759">
    <property type="entry name" value="Plavaka"/>
    <property type="match status" value="1"/>
</dbReference>
<dbReference type="InterPro" id="IPR041078">
    <property type="entry name" value="Plavaka"/>
</dbReference>
<dbReference type="AlphaFoldDB" id="R7S8T6"/>
<feature type="compositionally biased region" description="Low complexity" evidence="1">
    <location>
        <begin position="137"/>
        <end position="161"/>
    </location>
</feature>
<name>R7S8T6_TRAVS</name>
<evidence type="ECO:0000313" key="3">
    <source>
        <dbReference type="Proteomes" id="UP000054317"/>
    </source>
</evidence>
<evidence type="ECO:0000313" key="2">
    <source>
        <dbReference type="EMBL" id="EIW51389.1"/>
    </source>
</evidence>
<dbReference type="Proteomes" id="UP000054317">
    <property type="component" value="Unassembled WGS sequence"/>
</dbReference>
<dbReference type="GeneID" id="19408993"/>
<sequence length="1115" mass="124466">MQEPGFNTADVARFDAAREGRRLDTYVEDTEGSPLSARDGWIHGAVNIKLPKEGIRYASEADAPTFKVEGVYYRSLTAVIQNAYQQPCVKDWDIIPFKLYWIPPGDSSDSRSDSVASRSPSPFPLAALASQSSSSASTSAASSASSSSSSGSSSGRASSPPGIRVRSETYNSDAMLADDAEMRLRPREAGDPDDLEYGIAPLSIFTDSAHLANFGTASLWPGYGYCGSQSKYTRGMPTAFAAHHLLYIPSLPTVIQDIYIEIYGVPATAEILTFLKRELMQEIWLLLLDDAFMFIYVHGLVLLCGDEIRRRLFVRFNIHAADYPEKILQACLKYFAKCPCPRCKINKDKIIEMGTRNDLYRRNHVRIDNDDLHYRINLTRRWMFEEGVSLKSVYMKRVLDPLSLTPTRNTFSIRLREHGFNFYSLYVPDLMHEIELGVWKSIFSHLLRILYAAGGDAIQELNRRFRQIPTFGRIRRFSDNIADQRKLAARDYENSLRTSMAPVEALLEPEDDKIVLDLIYDLNYWHCTGKLRVITNPQIGTLETRAIMVGQDVRIFGKVTCAKYVTIDLPKEAAARGRRKAALSQKTGKVAAGKQVEARRRRPFNMNTYKFHALRDYPANIRLHATTDIWSTQTGELEHRHVKRFYARTNKHKHEYQIAQHTRRAEKMRIIKVRAEGEAEELPQAGPAAGEGGTARGQAAASGDNTDGMAFASPWDRYHIAKSQRDSHDMTAWVCEHEGDPAFKDFIPRLRAHLLSRLDPHVDDPNHTVPALYIAGNRIYHHRVFRVNYTTYDVRRAQDSVNPRTHPHIMLLSPPSDESDSESCAGGSTAADEHPYLYARVIDVLHVNVYPLGSPSSPPQRVDVLWVRWLALDPSAPGGPATKRYPRVEFVRDGASGDPAFGFVDPADVLRGAHLMPVFAQKRTKDLLGPSPAARVGQEYSDLRADDEDTDFRYYYVNIFADRDIFLRYHGGGIGHVSLGRHHRGYTADDSAAHDDTAVLQEEPADEAEHTGTVDVADGAGPAEVSNEADLLAMLPDLGAGIGALRFPTEDEAPGSEDGDDERDENDPDPDNDLSDEDDDPYSDEDDALDGDLAEDGLADGFAGDEFDGEGFAPL</sequence>
<feature type="compositionally biased region" description="Acidic residues" evidence="1">
    <location>
        <begin position="1050"/>
        <end position="1109"/>
    </location>
</feature>
<feature type="region of interest" description="Disordered" evidence="1">
    <location>
        <begin position="679"/>
        <end position="706"/>
    </location>
</feature>
<dbReference type="KEGG" id="tvs:TRAVEDRAFT_137488"/>
<accession>R7S8T6</accession>
<dbReference type="OrthoDB" id="3208495at2759"/>
<dbReference type="RefSeq" id="XP_008045727.1">
    <property type="nucleotide sequence ID" value="XM_008047536.1"/>
</dbReference>
<gene>
    <name evidence="2" type="ORF">TRAVEDRAFT_137488</name>
</gene>
<dbReference type="EMBL" id="JH711814">
    <property type="protein sequence ID" value="EIW51389.1"/>
    <property type="molecule type" value="Genomic_DNA"/>
</dbReference>
<protein>
    <submittedName>
        <fullName evidence="2">Uncharacterized protein</fullName>
    </submittedName>
</protein>
<proteinExistence type="predicted"/>